<sequence>MLKVTNLEKDYELDETKIRALDDVSFELNDGEILGIMGQSGGGKTTLLMVLRGVEPFNGGMIELDGLTITPKSPDEDYRALKSKTAIHLQRNFGIWPGSAIENVIRRLYSHKVGHEALPSRKHPDYDDLYAQSMEFLKLVGLDHKAEHFTPVLSGGEKQRLLIARQLAANPKLLLLDEPATMTCPATKQQVLDTIKRVQQETGIKTIVVSHLPEIHSYLADRVIWLDEGKIIQQGKPGDLIKDFLKNMNPKVPLPKLKEDKVVIKVQDLCQRYFLVRQGEVLDIEDMNVEFRKGEITALIGPSGAGKTTLLHAMDGLIYPDEGEIYFSLDDDWVDVTIYNFKRMELRRRTSIMYQEFALYPNSLIRHQLAYKLGVKGMHVIENAEKKAKELGIPDDHLETLYRLTDVGGEEAQKALGEMGYPIDIIGTLFPSSSQEEVMRYAEPVFKAIKLPLSVLNAKPYQLSGGENVRAALALATITNPEYLLLDEPFGDLDPITLREVANALKNIADQLGTTIIFISHHMDFVNEVAHRAILIEDGDITMDGNPLDVTSKLIEIGHATYMEHAMVDYKIIKS</sequence>
<organism evidence="1 2">
    <name type="scientific">Candidatus Methanomarinus sp</name>
    <dbReference type="NCBI Taxonomy" id="3386244"/>
    <lineage>
        <taxon>Archaea</taxon>
        <taxon>Methanobacteriati</taxon>
        <taxon>Methanobacteriota</taxon>
        <taxon>Stenosarchaea group</taxon>
        <taxon>Methanomicrobia</taxon>
        <taxon>Methanosarcinales</taxon>
        <taxon>ANME-2 cluster</taxon>
        <taxon>Candidatus Methanocomedenaceae</taxon>
        <taxon>Candidatus Methanomarinus</taxon>
    </lineage>
</organism>
<proteinExistence type="predicted"/>
<keyword evidence="1" id="KW-0547">Nucleotide-binding</keyword>
<name>A0AC61SC67_9EURY</name>
<evidence type="ECO:0000313" key="2">
    <source>
        <dbReference type="Proteomes" id="UP000315423"/>
    </source>
</evidence>
<dbReference type="EMBL" id="QYBA01000041">
    <property type="protein sequence ID" value="TKY92306.1"/>
    <property type="molecule type" value="Genomic_DNA"/>
</dbReference>
<dbReference type="Proteomes" id="UP000315423">
    <property type="component" value="Unassembled WGS sequence"/>
</dbReference>
<evidence type="ECO:0000313" key="1">
    <source>
        <dbReference type="EMBL" id="TKY92306.1"/>
    </source>
</evidence>
<comment type="caution">
    <text evidence="1">The sequence shown here is derived from an EMBL/GenBank/DDBJ whole genome shotgun (WGS) entry which is preliminary data.</text>
</comment>
<accession>A0AC61SC67</accession>
<protein>
    <submittedName>
        <fullName evidence="1">ABC transporter ATP-binding protein</fullName>
    </submittedName>
</protein>
<gene>
    <name evidence="1" type="ORF">C5S46_01335</name>
</gene>
<keyword evidence="1" id="KW-0067">ATP-binding</keyword>
<reference evidence="1" key="1">
    <citation type="submission" date="2018-09" db="EMBL/GenBank/DDBJ databases">
        <title>A genomic encyclopedia of anaerobic methanotrophic archaea.</title>
        <authorList>
            <person name="Skennerton C.T."/>
            <person name="Chadwick G.L."/>
            <person name="Laso-Perez R."/>
            <person name="Leu A.O."/>
            <person name="Speth D.R."/>
            <person name="Yu H."/>
            <person name="Morgan-Lang C."/>
            <person name="Hatzenpichler R."/>
            <person name="Goudeau D."/>
            <person name="Malmstrom R."/>
            <person name="Woyke T."/>
            <person name="Hallam S."/>
            <person name="Tyson G.W."/>
            <person name="Wegener G."/>
            <person name="Boetius A."/>
            <person name="Orphan V.J."/>
        </authorList>
    </citation>
    <scope>NUCLEOTIDE SEQUENCE</scope>
    <source>
        <strain evidence="1">CONS3730D10UFb2</strain>
    </source>
</reference>